<dbReference type="AlphaFoldDB" id="A0AAN7R9L5"/>
<reference evidence="2 3" key="1">
    <citation type="journal article" date="2023" name="Hortic Res">
        <title>Pangenome of water caltrop reveals structural variations and asymmetric subgenome divergence after allopolyploidization.</title>
        <authorList>
            <person name="Zhang X."/>
            <person name="Chen Y."/>
            <person name="Wang L."/>
            <person name="Yuan Y."/>
            <person name="Fang M."/>
            <person name="Shi L."/>
            <person name="Lu R."/>
            <person name="Comes H.P."/>
            <person name="Ma Y."/>
            <person name="Chen Y."/>
            <person name="Huang G."/>
            <person name="Zhou Y."/>
            <person name="Zheng Z."/>
            <person name="Qiu Y."/>
        </authorList>
    </citation>
    <scope>NUCLEOTIDE SEQUENCE [LARGE SCALE GENOMIC DNA]</scope>
    <source>
        <strain evidence="2">F231</strain>
    </source>
</reference>
<proteinExistence type="predicted"/>
<keyword evidence="3" id="KW-1185">Reference proteome</keyword>
<name>A0AAN7R9L5_TRANT</name>
<feature type="region of interest" description="Disordered" evidence="1">
    <location>
        <begin position="156"/>
        <end position="181"/>
    </location>
</feature>
<dbReference type="EMBL" id="JAXQNO010000008">
    <property type="protein sequence ID" value="KAK4793310.1"/>
    <property type="molecule type" value="Genomic_DNA"/>
</dbReference>
<organism evidence="2 3">
    <name type="scientific">Trapa natans</name>
    <name type="common">Water chestnut</name>
    <dbReference type="NCBI Taxonomy" id="22666"/>
    <lineage>
        <taxon>Eukaryota</taxon>
        <taxon>Viridiplantae</taxon>
        <taxon>Streptophyta</taxon>
        <taxon>Embryophyta</taxon>
        <taxon>Tracheophyta</taxon>
        <taxon>Spermatophyta</taxon>
        <taxon>Magnoliopsida</taxon>
        <taxon>eudicotyledons</taxon>
        <taxon>Gunneridae</taxon>
        <taxon>Pentapetalae</taxon>
        <taxon>rosids</taxon>
        <taxon>malvids</taxon>
        <taxon>Myrtales</taxon>
        <taxon>Lythraceae</taxon>
        <taxon>Trapa</taxon>
    </lineage>
</organism>
<comment type="caution">
    <text evidence="2">The sequence shown here is derived from an EMBL/GenBank/DDBJ whole genome shotgun (WGS) entry which is preliminary data.</text>
</comment>
<evidence type="ECO:0000313" key="3">
    <source>
        <dbReference type="Proteomes" id="UP001346149"/>
    </source>
</evidence>
<evidence type="ECO:0000256" key="1">
    <source>
        <dbReference type="SAM" id="MobiDB-lite"/>
    </source>
</evidence>
<evidence type="ECO:0000313" key="2">
    <source>
        <dbReference type="EMBL" id="KAK4793310.1"/>
    </source>
</evidence>
<accession>A0AAN7R9L5</accession>
<dbReference type="Proteomes" id="UP001346149">
    <property type="component" value="Unassembled WGS sequence"/>
</dbReference>
<gene>
    <name evidence="2" type="ORF">SAY86_023745</name>
</gene>
<protein>
    <submittedName>
        <fullName evidence="2">Uncharacterized protein</fullName>
    </submittedName>
</protein>
<sequence>MNQSAAAAAAATASGLSLWMGCQGGQPPSKTQHESLHHQIPSSRLISYSDDVPPPLITCSNPTAPNQNYHLSQLLSIPSLYSTEQHIPPRALNTSATALLQKAAQIGATTSTTAALSSPLQGGAIEYARPISTLTGLGSDKSLLDSSSHGICTLATSPPFYPPAKRRNTQSEDGAGGGQTRDFLGVGVRTICNPPSINGWI</sequence>